<name>A0AAV6TMV5_9ARAC</name>
<reference evidence="2 3" key="1">
    <citation type="journal article" date="2022" name="Nat. Ecol. Evol.">
        <title>A masculinizing supergene underlies an exaggerated male reproductive morph in a spider.</title>
        <authorList>
            <person name="Hendrickx F."/>
            <person name="De Corte Z."/>
            <person name="Sonet G."/>
            <person name="Van Belleghem S.M."/>
            <person name="Kostlbacher S."/>
            <person name="Vangestel C."/>
        </authorList>
    </citation>
    <scope>NUCLEOTIDE SEQUENCE [LARGE SCALE GENOMIC DNA]</scope>
    <source>
        <strain evidence="2">W744_W776</strain>
    </source>
</reference>
<dbReference type="AlphaFoldDB" id="A0AAV6TMV5"/>
<evidence type="ECO:0000313" key="2">
    <source>
        <dbReference type="EMBL" id="KAG8172816.1"/>
    </source>
</evidence>
<accession>A0AAV6TMV5</accession>
<organism evidence="2 3">
    <name type="scientific">Oedothorax gibbosus</name>
    <dbReference type="NCBI Taxonomy" id="931172"/>
    <lineage>
        <taxon>Eukaryota</taxon>
        <taxon>Metazoa</taxon>
        <taxon>Ecdysozoa</taxon>
        <taxon>Arthropoda</taxon>
        <taxon>Chelicerata</taxon>
        <taxon>Arachnida</taxon>
        <taxon>Araneae</taxon>
        <taxon>Araneomorphae</taxon>
        <taxon>Entelegynae</taxon>
        <taxon>Araneoidea</taxon>
        <taxon>Linyphiidae</taxon>
        <taxon>Erigoninae</taxon>
        <taxon>Oedothorax</taxon>
    </lineage>
</organism>
<evidence type="ECO:0000313" key="3">
    <source>
        <dbReference type="Proteomes" id="UP000827092"/>
    </source>
</evidence>
<feature type="region of interest" description="Disordered" evidence="1">
    <location>
        <begin position="1"/>
        <end position="43"/>
    </location>
</feature>
<sequence length="71" mass="7702">MLSNGSTLAIIRSEGTAEEDDDSPDNSTNVLSKRKGSDLEGSGVFVDGYTGPIHRWEHPGYEFLTESSKGR</sequence>
<protein>
    <submittedName>
        <fullName evidence="2">Uncharacterized protein</fullName>
    </submittedName>
</protein>
<dbReference type="Proteomes" id="UP000827092">
    <property type="component" value="Unassembled WGS sequence"/>
</dbReference>
<keyword evidence="3" id="KW-1185">Reference proteome</keyword>
<evidence type="ECO:0000256" key="1">
    <source>
        <dbReference type="SAM" id="MobiDB-lite"/>
    </source>
</evidence>
<dbReference type="EMBL" id="JAFNEN010002335">
    <property type="protein sequence ID" value="KAG8172816.1"/>
    <property type="molecule type" value="Genomic_DNA"/>
</dbReference>
<proteinExistence type="predicted"/>
<comment type="caution">
    <text evidence="2">The sequence shown here is derived from an EMBL/GenBank/DDBJ whole genome shotgun (WGS) entry which is preliminary data.</text>
</comment>
<gene>
    <name evidence="2" type="ORF">JTE90_024065</name>
</gene>